<organism evidence="4 5">
    <name type="scientific">Diaporthe vaccinii</name>
    <dbReference type="NCBI Taxonomy" id="105482"/>
    <lineage>
        <taxon>Eukaryota</taxon>
        <taxon>Fungi</taxon>
        <taxon>Dikarya</taxon>
        <taxon>Ascomycota</taxon>
        <taxon>Pezizomycotina</taxon>
        <taxon>Sordariomycetes</taxon>
        <taxon>Sordariomycetidae</taxon>
        <taxon>Diaporthales</taxon>
        <taxon>Diaporthaceae</taxon>
        <taxon>Diaporthe</taxon>
        <taxon>Diaporthe eres species complex</taxon>
    </lineage>
</organism>
<evidence type="ECO:0000313" key="4">
    <source>
        <dbReference type="EMBL" id="KAL2293604.1"/>
    </source>
</evidence>
<keyword evidence="2" id="KW-0812">Transmembrane</keyword>
<keyword evidence="2" id="KW-1133">Transmembrane helix</keyword>
<dbReference type="InterPro" id="IPR019433">
    <property type="entry name" value="GPI_ManTrfase_II_coact_Pga1"/>
</dbReference>
<dbReference type="PANTHER" id="PTHR28022:SF1">
    <property type="entry name" value="GPI MANNOSYLTRANSFERASE 2 SUBUNIT PGA1"/>
    <property type="match status" value="1"/>
</dbReference>
<evidence type="ECO:0000256" key="2">
    <source>
        <dbReference type="SAM" id="Phobius"/>
    </source>
</evidence>
<sequence>MILAGLICLILGVSLASANVEKTIFLGPEPVNIPDQQPSLSSLNIDTLTPEDWSFRTHLEAIFPTAEFERGKSSWFILDNLTEGQRYEVRICWLATQPTAFHLETHSLPAVFDTPELIASLHNYSMSRQDSPPHKAATREGDRSGGGEHLSSVLFLRIDAAANYFTTDRELMRRPEPVLADIILDPFVLNVLPQTLLPTVGYVVLVAAASWVLAARLLMPWVRGLMVGGDGDGDGDGQQGEKKTQ</sequence>
<comment type="caution">
    <text evidence="4">The sequence shown here is derived from an EMBL/GenBank/DDBJ whole genome shotgun (WGS) entry which is preliminary data.</text>
</comment>
<feature type="signal peptide" evidence="3">
    <location>
        <begin position="1"/>
        <end position="18"/>
    </location>
</feature>
<evidence type="ECO:0000313" key="5">
    <source>
        <dbReference type="Proteomes" id="UP001600888"/>
    </source>
</evidence>
<evidence type="ECO:0000256" key="1">
    <source>
        <dbReference type="SAM" id="MobiDB-lite"/>
    </source>
</evidence>
<keyword evidence="3" id="KW-0732">Signal</keyword>
<reference evidence="4 5" key="1">
    <citation type="submission" date="2024-03" db="EMBL/GenBank/DDBJ databases">
        <title>A high-quality draft genome sequence of Diaporthe vaccinii, a causative agent of upright dieback and viscid rot disease in cranberry plants.</title>
        <authorList>
            <person name="Sarrasin M."/>
            <person name="Lang B.F."/>
            <person name="Burger G."/>
        </authorList>
    </citation>
    <scope>NUCLEOTIDE SEQUENCE [LARGE SCALE GENOMIC DNA]</scope>
    <source>
        <strain evidence="4 5">IS7</strain>
    </source>
</reference>
<keyword evidence="2" id="KW-0472">Membrane</keyword>
<dbReference type="Proteomes" id="UP001600888">
    <property type="component" value="Unassembled WGS sequence"/>
</dbReference>
<feature type="transmembrane region" description="Helical" evidence="2">
    <location>
        <begin position="200"/>
        <end position="219"/>
    </location>
</feature>
<name>A0ABR4FFZ0_9PEZI</name>
<accession>A0ABR4FFZ0</accession>
<proteinExistence type="predicted"/>
<gene>
    <name evidence="4" type="ORF">FJTKL_05464</name>
</gene>
<evidence type="ECO:0000256" key="3">
    <source>
        <dbReference type="SAM" id="SignalP"/>
    </source>
</evidence>
<protein>
    <submittedName>
        <fullName evidence="4">Uncharacterized protein</fullName>
    </submittedName>
</protein>
<feature type="compositionally biased region" description="Basic and acidic residues" evidence="1">
    <location>
        <begin position="131"/>
        <end position="146"/>
    </location>
</feature>
<dbReference type="PANTHER" id="PTHR28022">
    <property type="entry name" value="GPI MANNOSYLTRANSFERASE 2 SUBUNIT PGA1"/>
    <property type="match status" value="1"/>
</dbReference>
<dbReference type="EMBL" id="JBAWTH010000001">
    <property type="protein sequence ID" value="KAL2293604.1"/>
    <property type="molecule type" value="Genomic_DNA"/>
</dbReference>
<keyword evidence="5" id="KW-1185">Reference proteome</keyword>
<feature type="region of interest" description="Disordered" evidence="1">
    <location>
        <begin position="126"/>
        <end position="147"/>
    </location>
</feature>
<feature type="chain" id="PRO_5045477845" evidence="3">
    <location>
        <begin position="19"/>
        <end position="245"/>
    </location>
</feature>